<feature type="chain" id="PRO_5019746270" evidence="1">
    <location>
        <begin position="25"/>
        <end position="441"/>
    </location>
</feature>
<dbReference type="SUPFAM" id="SSF50952">
    <property type="entry name" value="Soluble quinoprotein glucose dehydrogenase"/>
    <property type="match status" value="1"/>
</dbReference>
<feature type="domain" description="Pyrroloquinoline quinone-dependent pyranose dehydrogenase beta-propeller" evidence="2">
    <location>
        <begin position="69"/>
        <end position="286"/>
    </location>
</feature>
<dbReference type="Gene3D" id="2.120.10.30">
    <property type="entry name" value="TolB, C-terminal domain"/>
    <property type="match status" value="1"/>
</dbReference>
<name>A0A494W6I3_9SPHN</name>
<proteinExistence type="predicted"/>
<keyword evidence="1" id="KW-0732">Signal</keyword>
<keyword evidence="4" id="KW-1185">Reference proteome</keyword>
<evidence type="ECO:0000259" key="2">
    <source>
        <dbReference type="Pfam" id="PF22807"/>
    </source>
</evidence>
<dbReference type="InterPro" id="IPR054539">
    <property type="entry name" value="Beta-prop_PDH"/>
</dbReference>
<feature type="domain" description="Pyrroloquinoline quinone-dependent pyranose dehydrogenase beta-propeller" evidence="2">
    <location>
        <begin position="330"/>
        <end position="439"/>
    </location>
</feature>
<dbReference type="KEGG" id="sami:SAMIE_1016780"/>
<dbReference type="EMBL" id="AP018664">
    <property type="protein sequence ID" value="BBD98177.1"/>
    <property type="molecule type" value="Genomic_DNA"/>
</dbReference>
<dbReference type="RefSeq" id="WP_066701825.1">
    <property type="nucleotide sequence ID" value="NZ_AP018664.1"/>
</dbReference>
<dbReference type="PANTHER" id="PTHR19328:SF55">
    <property type="entry name" value="BLR6566 PROTEIN"/>
    <property type="match status" value="1"/>
</dbReference>
<gene>
    <name evidence="3" type="ORF">SAMIE_1016780</name>
</gene>
<dbReference type="PANTHER" id="PTHR19328">
    <property type="entry name" value="HEDGEHOG-INTERACTING PROTEIN"/>
    <property type="match status" value="1"/>
</dbReference>
<dbReference type="InterPro" id="IPR011042">
    <property type="entry name" value="6-blade_b-propeller_TolB-like"/>
</dbReference>
<dbReference type="AlphaFoldDB" id="A0A494W6I3"/>
<sequence>MKKHFIALPLIAIALAGGAFLYLAHGDTAQLPPGADTGPEPVFTAPRSEMLPTINIAEVKPWAANAAPVAAKGLTVTRFAEGLAHPRAMLRLPNGDILVAETNSPPRPKEGIVDRVMAYFMDKAGAGVPSANRITLLRDADGDGKAEVRSTFLTGLHSPYGMALIGDTLYVANTDALMAFPYKEGETKIAAKGRKIIDLPAQGPNYHWTKSLAASPEGLLYVGVGSNSNIGENGLEMERGRALVLEVNPKTGYKRIFASGLRNPVGLAFEPRSGALWGVVNERDMLGGDLVPDYLSRIEFGAFYGWPWNYWGGYEDRRVQPQRPEIREYTKRPDYAMGNHVAALGLTFTDKVELGAPYTQGAFVGLHGSWNRKPAAGYKVVYVGFNDGEAGKARPVDVLTGFLDKDGNAQGRPVDVTGDAKGALLVSDDVGNVIWRVTKAR</sequence>
<accession>A0A494W6I3</accession>
<evidence type="ECO:0000313" key="4">
    <source>
        <dbReference type="Proteomes" id="UP000279959"/>
    </source>
</evidence>
<dbReference type="Proteomes" id="UP000279959">
    <property type="component" value="Chromosome"/>
</dbReference>
<organism evidence="3 4">
    <name type="scientific">Sphingobium amiense</name>
    <dbReference type="NCBI Taxonomy" id="135719"/>
    <lineage>
        <taxon>Bacteria</taxon>
        <taxon>Pseudomonadati</taxon>
        <taxon>Pseudomonadota</taxon>
        <taxon>Alphaproteobacteria</taxon>
        <taxon>Sphingomonadales</taxon>
        <taxon>Sphingomonadaceae</taxon>
        <taxon>Sphingobium</taxon>
    </lineage>
</organism>
<evidence type="ECO:0000313" key="3">
    <source>
        <dbReference type="EMBL" id="BBD98177.1"/>
    </source>
</evidence>
<dbReference type="InterPro" id="IPR011041">
    <property type="entry name" value="Quinoprot_gluc/sorb_DH_b-prop"/>
</dbReference>
<dbReference type="Pfam" id="PF22807">
    <property type="entry name" value="TrAA12"/>
    <property type="match status" value="2"/>
</dbReference>
<evidence type="ECO:0000256" key="1">
    <source>
        <dbReference type="SAM" id="SignalP"/>
    </source>
</evidence>
<feature type="signal peptide" evidence="1">
    <location>
        <begin position="1"/>
        <end position="24"/>
    </location>
</feature>
<reference evidence="3 4" key="1">
    <citation type="submission" date="2018-05" db="EMBL/GenBank/DDBJ databases">
        <title>Complete Genome Sequence of the Nonylphenol-Degrading Bacterium Sphingobium amiense DSM 16289T.</title>
        <authorList>
            <person name="Ootsuka M."/>
            <person name="Nishizawa T."/>
            <person name="Ohta H."/>
        </authorList>
    </citation>
    <scope>NUCLEOTIDE SEQUENCE [LARGE SCALE GENOMIC DNA]</scope>
    <source>
        <strain evidence="3 4">DSM 16289</strain>
    </source>
</reference>
<protein>
    <submittedName>
        <fullName evidence="3">Sorbosone dehydrogenase</fullName>
    </submittedName>
</protein>